<gene>
    <name evidence="5" type="ORF">US11_C0007G0012</name>
</gene>
<dbReference type="GO" id="GO:0005524">
    <property type="term" value="F:ATP binding"/>
    <property type="evidence" value="ECO:0007669"/>
    <property type="project" value="InterPro"/>
</dbReference>
<dbReference type="Pfam" id="PF19044">
    <property type="entry name" value="P-loop_TraG"/>
    <property type="match status" value="1"/>
</dbReference>
<feature type="region of interest" description="Disordered" evidence="2">
    <location>
        <begin position="1"/>
        <end position="21"/>
    </location>
</feature>
<dbReference type="InterPro" id="IPR051162">
    <property type="entry name" value="T4SS_component"/>
</dbReference>
<evidence type="ECO:0000313" key="5">
    <source>
        <dbReference type="EMBL" id="KKQ01519.1"/>
    </source>
</evidence>
<proteinExistence type="inferred from homology"/>
<dbReference type="InterPro" id="IPR027417">
    <property type="entry name" value="P-loop_NTPase"/>
</dbReference>
<reference evidence="5 6" key="1">
    <citation type="journal article" date="2015" name="Nature">
        <title>rRNA introns, odd ribosomes, and small enigmatic genomes across a large radiation of phyla.</title>
        <authorList>
            <person name="Brown C.T."/>
            <person name="Hug L.A."/>
            <person name="Thomas B.C."/>
            <person name="Sharon I."/>
            <person name="Castelle C.J."/>
            <person name="Singh A."/>
            <person name="Wilkins M.J."/>
            <person name="Williams K.H."/>
            <person name="Banfield J.F."/>
        </authorList>
    </citation>
    <scope>NUCLEOTIDE SEQUENCE [LARGE SCALE GENOMIC DNA]</scope>
</reference>
<dbReference type="Proteomes" id="UP000034344">
    <property type="component" value="Unassembled WGS sequence"/>
</dbReference>
<feature type="compositionally biased region" description="Polar residues" evidence="2">
    <location>
        <begin position="10"/>
        <end position="21"/>
    </location>
</feature>
<dbReference type="InterPro" id="IPR043964">
    <property type="entry name" value="P-loop_TraG"/>
</dbReference>
<name>A0A0G0GNW7_9BACT</name>
<evidence type="ECO:0000259" key="4">
    <source>
        <dbReference type="Pfam" id="PF19044"/>
    </source>
</evidence>
<evidence type="ECO:0000256" key="1">
    <source>
        <dbReference type="ARBA" id="ARBA00006512"/>
    </source>
</evidence>
<dbReference type="NCBIfam" id="NF045971">
    <property type="entry name" value="conju_CD1110"/>
    <property type="match status" value="1"/>
</dbReference>
<dbReference type="InterPro" id="IPR018145">
    <property type="entry name" value="CagE_TrbE_VirB_cntrl_dom"/>
</dbReference>
<accession>A0A0G0GNW7</accession>
<dbReference type="PATRIC" id="fig|1618480.3.peg.500"/>
<dbReference type="PANTHER" id="PTHR30121:SF6">
    <property type="entry name" value="SLR6007 PROTEIN"/>
    <property type="match status" value="1"/>
</dbReference>
<feature type="domain" description="TraG P-loop" evidence="4">
    <location>
        <begin position="254"/>
        <end position="559"/>
    </location>
</feature>
<protein>
    <submittedName>
        <fullName evidence="5">Type IV secretory pathway VirB4 component-like protein</fullName>
    </submittedName>
</protein>
<comment type="similarity">
    <text evidence="1">Belongs to the TrbE/VirB4 family.</text>
</comment>
<organism evidence="5 6">
    <name type="scientific">Candidatus Roizmanbacteria bacterium GW2011_GWA2_36_23</name>
    <dbReference type="NCBI Taxonomy" id="1618480"/>
    <lineage>
        <taxon>Bacteria</taxon>
        <taxon>Candidatus Roizmaniibacteriota</taxon>
    </lineage>
</organism>
<sequence length="588" mass="66409">MFNLFPKAKNQPSTTAAPSPTGSNNNVADFIAKGSVSIKDLIAPSFIEVDFNHLKVDDKYYRTLYVIGYPRYVSANWLYSLITFDHPLYISMYIYPTESKNVLEDLKRKIAEMEATIEGDIKAGKVVDPTVQVALDDALSLQAELAKGAERFFQFGLYITIPADNLEELNRITKEIDSTLSSLLIIARQATLEMEEGFKSTMPMFYDKLEVWRNMDTSSLAMTFPFATASLTKNEGILYGINEHDGSLIIFDRFTLENANSVILGKSGGGKSFYVKLESLRLLMMGTDVIIIDPENEYEKLCQSMGGEFVVFSTSSQYKINPFELTTVDPEPDELSNKILDLHSLMKVIMGELTPSQDALLDRALVLTYREKNITRDPETFKNEPPLLEDLYKVFTGMETPEAKELADRLDKFVQGSASGIFNQKSNFDIKNPFTVFGIRDLEENLRPVAMYIVLDYIWNRVRREKKKRVLVVDEAWYLIKQKESGAYLHSFAKRARKYHLGLTTITQDVEDFLSTDEGKAIITNSSLQIILKQSTAAVEKITETFYLTGGEKHFLLSAGIGEGLFFAGHNHVGFKVIASEEEKTLIE</sequence>
<feature type="domain" description="CagE TrbE VirB component of type IV transporter system central" evidence="3">
    <location>
        <begin position="58"/>
        <end position="206"/>
    </location>
</feature>
<evidence type="ECO:0000256" key="2">
    <source>
        <dbReference type="SAM" id="MobiDB-lite"/>
    </source>
</evidence>
<dbReference type="SUPFAM" id="SSF52540">
    <property type="entry name" value="P-loop containing nucleoside triphosphate hydrolases"/>
    <property type="match status" value="1"/>
</dbReference>
<dbReference type="Gene3D" id="3.40.50.300">
    <property type="entry name" value="P-loop containing nucleotide triphosphate hydrolases"/>
    <property type="match status" value="1"/>
</dbReference>
<dbReference type="EMBL" id="LBRS01000007">
    <property type="protein sequence ID" value="KKQ01519.1"/>
    <property type="molecule type" value="Genomic_DNA"/>
</dbReference>
<dbReference type="Gene3D" id="1.10.8.730">
    <property type="match status" value="1"/>
</dbReference>
<evidence type="ECO:0000259" key="3">
    <source>
        <dbReference type="Pfam" id="PF03135"/>
    </source>
</evidence>
<dbReference type="PANTHER" id="PTHR30121">
    <property type="entry name" value="UNCHARACTERIZED PROTEIN YJGR-RELATED"/>
    <property type="match status" value="1"/>
</dbReference>
<comment type="caution">
    <text evidence="5">The sequence shown here is derived from an EMBL/GenBank/DDBJ whole genome shotgun (WGS) entry which is preliminary data.</text>
</comment>
<dbReference type="Pfam" id="PF03135">
    <property type="entry name" value="CagE_TrbE_VirB"/>
    <property type="match status" value="1"/>
</dbReference>
<evidence type="ECO:0000313" key="6">
    <source>
        <dbReference type="Proteomes" id="UP000034344"/>
    </source>
</evidence>
<dbReference type="AlphaFoldDB" id="A0A0G0GNW7"/>
<dbReference type="CDD" id="cd01127">
    <property type="entry name" value="TrwB_TraG_TraD_VirD4"/>
    <property type="match status" value="1"/>
</dbReference>
<dbReference type="STRING" id="1618480.US11_C0007G0012"/>